<name>A0A561B2T0_9ACTN</name>
<dbReference type="RefSeq" id="WP_145814366.1">
    <property type="nucleotide sequence ID" value="NZ_VIVK01000003.1"/>
</dbReference>
<keyword evidence="3" id="KW-1185">Reference proteome</keyword>
<protein>
    <submittedName>
        <fullName evidence="2">Putative AbiEi antitoxin of type IV toxin-antitoxin system</fullName>
    </submittedName>
</protein>
<dbReference type="AlphaFoldDB" id="A0A561B2T0"/>
<evidence type="ECO:0000313" key="2">
    <source>
        <dbReference type="EMBL" id="TWD73169.1"/>
    </source>
</evidence>
<proteinExistence type="predicted"/>
<feature type="domain" description="AbiEi antitoxin N-terminal" evidence="1">
    <location>
        <begin position="5"/>
        <end position="51"/>
    </location>
</feature>
<dbReference type="Pfam" id="PF13338">
    <property type="entry name" value="AbiEi_4"/>
    <property type="match status" value="1"/>
</dbReference>
<comment type="caution">
    <text evidence="2">The sequence shown here is derived from an EMBL/GenBank/DDBJ whole genome shotgun (WGS) entry which is preliminary data.</text>
</comment>
<dbReference type="InterPro" id="IPR025159">
    <property type="entry name" value="AbiEi_N"/>
</dbReference>
<dbReference type="Proteomes" id="UP000318380">
    <property type="component" value="Unassembled WGS sequence"/>
</dbReference>
<gene>
    <name evidence="2" type="ORF">FB561_7054</name>
</gene>
<evidence type="ECO:0000313" key="3">
    <source>
        <dbReference type="Proteomes" id="UP000318380"/>
    </source>
</evidence>
<organism evidence="2 3">
    <name type="scientific">Kribbella amoyensis</name>
    <dbReference type="NCBI Taxonomy" id="996641"/>
    <lineage>
        <taxon>Bacteria</taxon>
        <taxon>Bacillati</taxon>
        <taxon>Actinomycetota</taxon>
        <taxon>Actinomycetes</taxon>
        <taxon>Propionibacteriales</taxon>
        <taxon>Kribbellaceae</taxon>
        <taxon>Kribbella</taxon>
    </lineage>
</organism>
<dbReference type="EMBL" id="VIVK01000003">
    <property type="protein sequence ID" value="TWD73169.1"/>
    <property type="molecule type" value="Genomic_DNA"/>
</dbReference>
<reference evidence="2 3" key="1">
    <citation type="submission" date="2019-06" db="EMBL/GenBank/DDBJ databases">
        <title>Sequencing the genomes of 1000 actinobacteria strains.</title>
        <authorList>
            <person name="Klenk H.-P."/>
        </authorList>
    </citation>
    <scope>NUCLEOTIDE SEQUENCE [LARGE SCALE GENOMIC DNA]</scope>
    <source>
        <strain evidence="2 3">DSM 24683</strain>
    </source>
</reference>
<evidence type="ECO:0000259" key="1">
    <source>
        <dbReference type="Pfam" id="PF13338"/>
    </source>
</evidence>
<dbReference type="OrthoDB" id="5143202at2"/>
<sequence length="342" mass="36579">MNLRLAARTAQRGGWFSRADALAAGYSDADLRAHVTDGRWVRLCRGTYAEPGADPPATPWEWAVWRHMRLAKAAWTSLSGRAVISHQSALLLHGADVSDLDLSRVHVTRIAGPGRTTAQVCQHLSGPPMRSTVVGGVEVVTGPRAVVDAIRLATYPVAVAVVDAALRQGLATAGQLREYAELVAGSPGSRAAFRAIAFGNPLAESVGESRLRLVLADLGLPEPTLQAEIRDDLGRLVGRVDFLLDQWSVVVEFDGRIKYSTGDAAVLVAEKLREDRLRDLGYQVVRAGWSDLTQPAGFIGRLNRAIDRSRRASRPAGTATPATAEPVAAHLRPQASVLSGVS</sequence>
<accession>A0A561B2T0</accession>